<evidence type="ECO:0000313" key="6">
    <source>
        <dbReference type="Proteomes" id="UP000283832"/>
    </source>
</evidence>
<dbReference type="PRINTS" id="PR00038">
    <property type="entry name" value="HTHLUXR"/>
</dbReference>
<evidence type="ECO:0000256" key="3">
    <source>
        <dbReference type="ARBA" id="ARBA00023163"/>
    </source>
</evidence>
<dbReference type="Proteomes" id="UP000283832">
    <property type="component" value="Unassembled WGS sequence"/>
</dbReference>
<dbReference type="Gene3D" id="3.40.50.2300">
    <property type="match status" value="1"/>
</dbReference>
<dbReference type="Pfam" id="PF00196">
    <property type="entry name" value="GerE"/>
    <property type="match status" value="1"/>
</dbReference>
<dbReference type="GO" id="GO:0006355">
    <property type="term" value="P:regulation of DNA-templated transcription"/>
    <property type="evidence" value="ECO:0007669"/>
    <property type="project" value="InterPro"/>
</dbReference>
<reference evidence="5 6" key="1">
    <citation type="submission" date="2018-08" db="EMBL/GenBank/DDBJ databases">
        <title>Jishengella sp. nov., isolated from a root of Azadirachta indica A. Juss. var. siamensis Valenton.</title>
        <authorList>
            <person name="Kuncharoen N."/>
            <person name="Tanasupawat S."/>
            <person name="Kudo T."/>
            <person name="Ohkuma M."/>
        </authorList>
    </citation>
    <scope>NUCLEOTIDE SEQUENCE [LARGE SCALE GENOMIC DNA]</scope>
    <source>
        <strain evidence="5 6">AZ1-13</strain>
    </source>
</reference>
<dbReference type="PANTHER" id="PTHR44688:SF16">
    <property type="entry name" value="DNA-BINDING TRANSCRIPTIONAL ACTIVATOR DEVR_DOSR"/>
    <property type="match status" value="1"/>
</dbReference>
<comment type="caution">
    <text evidence="5">The sequence shown here is derived from an EMBL/GenBank/DDBJ whole genome shotgun (WGS) entry which is preliminary data.</text>
</comment>
<evidence type="ECO:0000256" key="1">
    <source>
        <dbReference type="ARBA" id="ARBA00023015"/>
    </source>
</evidence>
<dbReference type="OrthoDB" id="3630021at2"/>
<evidence type="ECO:0000256" key="2">
    <source>
        <dbReference type="ARBA" id="ARBA00023125"/>
    </source>
</evidence>
<dbReference type="EMBL" id="QXEC01000003">
    <property type="protein sequence ID" value="RIV40330.1"/>
    <property type="molecule type" value="Genomic_DNA"/>
</dbReference>
<organism evidence="5 6">
    <name type="scientific">Micromonospora radicis</name>
    <dbReference type="NCBI Taxonomy" id="1894971"/>
    <lineage>
        <taxon>Bacteria</taxon>
        <taxon>Bacillati</taxon>
        <taxon>Actinomycetota</taxon>
        <taxon>Actinomycetes</taxon>
        <taxon>Micromonosporales</taxon>
        <taxon>Micromonosporaceae</taxon>
        <taxon>Micromonospora</taxon>
    </lineage>
</organism>
<dbReference type="AlphaFoldDB" id="A0A418MYN6"/>
<sequence>MHSTLDVDRGTLTVAVLVDNEVFGRGIEAVLGSVPEVSAVHRCGSREEYEMLSQFGGVDFLIVAPPEAHWLENEGRAVRGSTHVILLVDETATTNVTQLASMPVDGFVSQQRLTADLLSDTLHRIRRGELPMPPTLTRALLARADEPGPGTRTRTVNLTARETEALTLLVKGLSNKQIARRLAISSHGAKRLVASIMLKLDSPNRTTAAINAIRAGLVECD</sequence>
<dbReference type="PROSITE" id="PS50043">
    <property type="entry name" value="HTH_LUXR_2"/>
    <property type="match status" value="1"/>
</dbReference>
<keyword evidence="1" id="KW-0805">Transcription regulation</keyword>
<feature type="domain" description="HTH luxR-type" evidence="4">
    <location>
        <begin position="151"/>
        <end position="216"/>
    </location>
</feature>
<dbReference type="GO" id="GO:0003677">
    <property type="term" value="F:DNA binding"/>
    <property type="evidence" value="ECO:0007669"/>
    <property type="project" value="UniProtKB-KW"/>
</dbReference>
<gene>
    <name evidence="5" type="ORF">D2L64_05690</name>
</gene>
<dbReference type="InterPro" id="IPR016032">
    <property type="entry name" value="Sig_transdc_resp-reg_C-effctor"/>
</dbReference>
<evidence type="ECO:0000259" key="4">
    <source>
        <dbReference type="PROSITE" id="PS50043"/>
    </source>
</evidence>
<dbReference type="SMART" id="SM00421">
    <property type="entry name" value="HTH_LUXR"/>
    <property type="match status" value="1"/>
</dbReference>
<keyword evidence="3" id="KW-0804">Transcription</keyword>
<dbReference type="CDD" id="cd06170">
    <property type="entry name" value="LuxR_C_like"/>
    <property type="match status" value="1"/>
</dbReference>
<protein>
    <submittedName>
        <fullName evidence="5">DNA-binding response regulator</fullName>
    </submittedName>
</protein>
<dbReference type="RefSeq" id="WP_119573624.1">
    <property type="nucleotide sequence ID" value="NZ_QXEC01000003.1"/>
</dbReference>
<evidence type="ECO:0000313" key="5">
    <source>
        <dbReference type="EMBL" id="RIV40330.1"/>
    </source>
</evidence>
<dbReference type="SUPFAM" id="SSF46894">
    <property type="entry name" value="C-terminal effector domain of the bipartite response regulators"/>
    <property type="match status" value="1"/>
</dbReference>
<accession>A0A418MYN6</accession>
<dbReference type="PANTHER" id="PTHR44688">
    <property type="entry name" value="DNA-BINDING TRANSCRIPTIONAL ACTIVATOR DEVR_DOSR"/>
    <property type="match status" value="1"/>
</dbReference>
<proteinExistence type="predicted"/>
<keyword evidence="2 5" id="KW-0238">DNA-binding</keyword>
<dbReference type="InterPro" id="IPR000792">
    <property type="entry name" value="Tscrpt_reg_LuxR_C"/>
</dbReference>
<name>A0A418MYN6_9ACTN</name>
<keyword evidence="6" id="KW-1185">Reference proteome</keyword>